<dbReference type="AlphaFoldDB" id="A0A316C0K5"/>
<protein>
    <recommendedName>
        <fullName evidence="3">Methyltransferase family protein</fullName>
    </recommendedName>
</protein>
<dbReference type="GO" id="GO:0032259">
    <property type="term" value="P:methylation"/>
    <property type="evidence" value="ECO:0007669"/>
    <property type="project" value="InterPro"/>
</dbReference>
<reference evidence="1 2" key="1">
    <citation type="submission" date="2018-05" db="EMBL/GenBank/DDBJ databases">
        <title>Genomic Encyclopedia of Type Strains, Phase IV (KMG-IV): sequencing the most valuable type-strain genomes for metagenomic binning, comparative biology and taxonomic classification.</title>
        <authorList>
            <person name="Goeker M."/>
        </authorList>
    </citation>
    <scope>NUCLEOTIDE SEQUENCE [LARGE SCALE GENOMIC DNA]</scope>
    <source>
        <strain evidence="1 2">DSM 6986</strain>
    </source>
</reference>
<sequence>MGKRSSFPRRPQDAYDTPADAVPALIPHLVGVRTFAEPCAGNGYLIRHLSHFGLECIYSSDIKEGVNALDVSDFGKVDAVITNPPWSRDVLHAMILHFQAIAPTWLLFDADWAYTSQAGPFLDQCSHIVAVGRLKWIEGSKHTGKDNAAWFRFHAQHVGGPKLIGKRSKTELAVAA</sequence>
<keyword evidence="2" id="KW-1185">Reference proteome</keyword>
<evidence type="ECO:0008006" key="3">
    <source>
        <dbReference type="Google" id="ProtNLM"/>
    </source>
</evidence>
<dbReference type="RefSeq" id="WP_109613518.1">
    <property type="nucleotide sequence ID" value="NZ_QGGG01000010.1"/>
</dbReference>
<accession>A0A316C0K5</accession>
<evidence type="ECO:0000313" key="2">
    <source>
        <dbReference type="Proteomes" id="UP000245396"/>
    </source>
</evidence>
<proteinExistence type="predicted"/>
<organism evidence="1 2">
    <name type="scientific">Pseudaminobacter salicylatoxidans</name>
    <dbReference type="NCBI Taxonomy" id="93369"/>
    <lineage>
        <taxon>Bacteria</taxon>
        <taxon>Pseudomonadati</taxon>
        <taxon>Pseudomonadota</taxon>
        <taxon>Alphaproteobacteria</taxon>
        <taxon>Hyphomicrobiales</taxon>
        <taxon>Phyllobacteriaceae</taxon>
        <taxon>Pseudaminobacter</taxon>
    </lineage>
</organism>
<dbReference type="Proteomes" id="UP000245396">
    <property type="component" value="Unassembled WGS sequence"/>
</dbReference>
<dbReference type="PROSITE" id="PS00092">
    <property type="entry name" value="N6_MTASE"/>
    <property type="match status" value="1"/>
</dbReference>
<name>A0A316C0K5_PSESE</name>
<dbReference type="SUPFAM" id="SSF53335">
    <property type="entry name" value="S-adenosyl-L-methionine-dependent methyltransferases"/>
    <property type="match status" value="1"/>
</dbReference>
<dbReference type="GO" id="GO:0008168">
    <property type="term" value="F:methyltransferase activity"/>
    <property type="evidence" value="ECO:0007669"/>
    <property type="project" value="InterPro"/>
</dbReference>
<gene>
    <name evidence="1" type="ORF">C7441_11075</name>
</gene>
<dbReference type="EMBL" id="QGGG01000010">
    <property type="protein sequence ID" value="PWJ81543.1"/>
    <property type="molecule type" value="Genomic_DNA"/>
</dbReference>
<evidence type="ECO:0000313" key="1">
    <source>
        <dbReference type="EMBL" id="PWJ81543.1"/>
    </source>
</evidence>
<dbReference type="GO" id="GO:0003676">
    <property type="term" value="F:nucleic acid binding"/>
    <property type="evidence" value="ECO:0007669"/>
    <property type="project" value="InterPro"/>
</dbReference>
<dbReference type="OrthoDB" id="7594818at2"/>
<comment type="caution">
    <text evidence="1">The sequence shown here is derived from an EMBL/GenBank/DDBJ whole genome shotgun (WGS) entry which is preliminary data.</text>
</comment>
<dbReference type="InterPro" id="IPR002052">
    <property type="entry name" value="DNA_methylase_N6_adenine_CS"/>
</dbReference>
<dbReference type="InterPro" id="IPR029063">
    <property type="entry name" value="SAM-dependent_MTases_sf"/>
</dbReference>